<comment type="caution">
    <text evidence="2">The sequence shown here is derived from an EMBL/GenBank/DDBJ whole genome shotgun (WGS) entry which is preliminary data.</text>
</comment>
<feature type="domain" description="DUF4145" evidence="1">
    <location>
        <begin position="93"/>
        <end position="180"/>
    </location>
</feature>
<dbReference type="RefSeq" id="WP_181039161.1">
    <property type="nucleotide sequence ID" value="NZ_JJMJ01000224.1"/>
</dbReference>
<evidence type="ECO:0000259" key="1">
    <source>
        <dbReference type="Pfam" id="PF13643"/>
    </source>
</evidence>
<organism evidence="2 3">
    <name type="scientific">Brachyspira murdochii</name>
    <dbReference type="NCBI Taxonomy" id="84378"/>
    <lineage>
        <taxon>Bacteria</taxon>
        <taxon>Pseudomonadati</taxon>
        <taxon>Spirochaetota</taxon>
        <taxon>Spirochaetia</taxon>
        <taxon>Brachyspirales</taxon>
        <taxon>Brachyspiraceae</taxon>
        <taxon>Brachyspira</taxon>
    </lineage>
</organism>
<dbReference type="Proteomes" id="UP000238924">
    <property type="component" value="Unassembled WGS sequence"/>
</dbReference>
<dbReference type="EMBL" id="JJMJ01000224">
    <property type="protein sequence ID" value="PPS21232.1"/>
    <property type="molecule type" value="Genomic_DNA"/>
</dbReference>
<proteinExistence type="predicted"/>
<dbReference type="Pfam" id="PF13643">
    <property type="entry name" value="DUF4145"/>
    <property type="match status" value="1"/>
</dbReference>
<evidence type="ECO:0000313" key="3">
    <source>
        <dbReference type="Proteomes" id="UP000238924"/>
    </source>
</evidence>
<gene>
    <name evidence="2" type="ORF">DJ52_12455</name>
</gene>
<evidence type="ECO:0000313" key="2">
    <source>
        <dbReference type="EMBL" id="PPS21232.1"/>
    </source>
</evidence>
<dbReference type="InterPro" id="IPR025285">
    <property type="entry name" value="DUF4145"/>
</dbReference>
<reference evidence="2 3" key="1">
    <citation type="submission" date="2014-04" db="EMBL/GenBank/DDBJ databases">
        <title>Whole genome sequence of 'Brachyspira hampsonii' D13-03603F2.</title>
        <authorList>
            <person name="Patterson A.H."/>
            <person name="Chaban B."/>
            <person name="Fernando C."/>
            <person name="Harding J.C."/>
            <person name="Hill J.E."/>
        </authorList>
    </citation>
    <scope>NUCLEOTIDE SEQUENCE [LARGE SCALE GENOMIC DNA]</scope>
    <source>
        <strain evidence="2 3">D13-03603F2</strain>
    </source>
</reference>
<accession>A0ABX5B4K2</accession>
<sequence length="198" mass="22963">MEQYLGYKWNGIDKYRSMNFICWNCGKDVCSEKAYSATYYSIEYKKDLIRGLIYICHKCNAPNIFNVNGKPIIKPPYGKNIDKLPNEIREAYNEARKSMQVGAYTAASMILRKILMNVAVIEGAKEGDTFKNYIDYLYNEGIIHKKQKGLIDKVREIGNEANHEIKSVSEEDAQYIFKLIEHLLLNNYEFIDNDNSTN</sequence>
<name>A0ABX5B4K2_9SPIR</name>
<protein>
    <recommendedName>
        <fullName evidence="1">DUF4145 domain-containing protein</fullName>
    </recommendedName>
</protein>
<keyword evidence="3" id="KW-1185">Reference proteome</keyword>